<dbReference type="InterPro" id="IPR051911">
    <property type="entry name" value="SDR_oxidoreductase"/>
</dbReference>
<dbReference type="RefSeq" id="WP_109619570.1">
    <property type="nucleotide sequence ID" value="NZ_QGDO01000004.1"/>
</dbReference>
<comment type="caution">
    <text evidence="4">The sequence shown here is derived from an EMBL/GenBank/DDBJ whole genome shotgun (WGS) entry which is preliminary data.</text>
</comment>
<organism evidence="4 5">
    <name type="scientific">Sediminitomix flava</name>
    <dbReference type="NCBI Taxonomy" id="379075"/>
    <lineage>
        <taxon>Bacteria</taxon>
        <taxon>Pseudomonadati</taxon>
        <taxon>Bacteroidota</taxon>
        <taxon>Cytophagia</taxon>
        <taxon>Cytophagales</taxon>
        <taxon>Flammeovirgaceae</taxon>
        <taxon>Sediminitomix</taxon>
    </lineage>
</organism>
<protein>
    <submittedName>
        <fullName evidence="4">NADP-dependent 3-hydroxy acid dehydrogenase YdfG</fullName>
    </submittedName>
</protein>
<dbReference type="Pfam" id="PF00106">
    <property type="entry name" value="adh_short"/>
    <property type="match status" value="1"/>
</dbReference>
<dbReference type="FunFam" id="3.40.50.720:FF:000084">
    <property type="entry name" value="Short-chain dehydrogenase reductase"/>
    <property type="match status" value="1"/>
</dbReference>
<dbReference type="Gene3D" id="3.40.50.720">
    <property type="entry name" value="NAD(P)-binding Rossmann-like Domain"/>
    <property type="match status" value="1"/>
</dbReference>
<sequence length="278" mass="30621">MNKTVLITGSSSGFGKLAAKTFQREGWNVIATMRSPEKENELNQLENVLVSRLDVTNQESVTQAVNEGIEKFGKIDVLVNNAGYGGHSFLEQFSEEQIYDMFETNVFGVMRVCREVLPHMRKQKSGTVINITSMAGYMGLTLTSTYSASKWAVEGLTESMAMEYRPFGIQVKAIAPGAFGTNFVNASDNNFEGGDDEIRESATKIGAHFHTVVAQMQKQSGQVADPQEVADKIYECATTETPVHNIVGADAEMLKGMIDSMPRQQFIEKLDELLLPKA</sequence>
<dbReference type="CDD" id="cd05374">
    <property type="entry name" value="17beta-HSD-like_SDR_c"/>
    <property type="match status" value="1"/>
</dbReference>
<dbReference type="PRINTS" id="PR00080">
    <property type="entry name" value="SDRFAMILY"/>
</dbReference>
<dbReference type="PRINTS" id="PR00081">
    <property type="entry name" value="GDHRDH"/>
</dbReference>
<comment type="similarity">
    <text evidence="1 3">Belongs to the short-chain dehydrogenases/reductases (SDR) family.</text>
</comment>
<dbReference type="InterPro" id="IPR020904">
    <property type="entry name" value="Sc_DH/Rdtase_CS"/>
</dbReference>
<dbReference type="EMBL" id="QGDO01000004">
    <property type="protein sequence ID" value="PWJ40809.1"/>
    <property type="molecule type" value="Genomic_DNA"/>
</dbReference>
<gene>
    <name evidence="4" type="ORF">BC781_10468</name>
</gene>
<evidence type="ECO:0000313" key="5">
    <source>
        <dbReference type="Proteomes" id="UP000245535"/>
    </source>
</evidence>
<dbReference type="InterPro" id="IPR002347">
    <property type="entry name" value="SDR_fam"/>
</dbReference>
<evidence type="ECO:0000256" key="2">
    <source>
        <dbReference type="ARBA" id="ARBA00023002"/>
    </source>
</evidence>
<dbReference type="GO" id="GO:0016491">
    <property type="term" value="F:oxidoreductase activity"/>
    <property type="evidence" value="ECO:0007669"/>
    <property type="project" value="UniProtKB-KW"/>
</dbReference>
<evidence type="ECO:0000313" key="4">
    <source>
        <dbReference type="EMBL" id="PWJ40809.1"/>
    </source>
</evidence>
<dbReference type="Proteomes" id="UP000245535">
    <property type="component" value="Unassembled WGS sequence"/>
</dbReference>
<dbReference type="PANTHER" id="PTHR43976">
    <property type="entry name" value="SHORT CHAIN DEHYDROGENASE"/>
    <property type="match status" value="1"/>
</dbReference>
<dbReference type="AlphaFoldDB" id="A0A315Z8N7"/>
<evidence type="ECO:0000256" key="1">
    <source>
        <dbReference type="ARBA" id="ARBA00006484"/>
    </source>
</evidence>
<reference evidence="4 5" key="1">
    <citation type="submission" date="2018-03" db="EMBL/GenBank/DDBJ databases">
        <title>Genomic Encyclopedia of Archaeal and Bacterial Type Strains, Phase II (KMG-II): from individual species to whole genera.</title>
        <authorList>
            <person name="Goeker M."/>
        </authorList>
    </citation>
    <scope>NUCLEOTIDE SEQUENCE [LARGE SCALE GENOMIC DNA]</scope>
    <source>
        <strain evidence="4 5">DSM 28229</strain>
    </source>
</reference>
<keyword evidence="2" id="KW-0560">Oxidoreductase</keyword>
<accession>A0A315Z8N7</accession>
<evidence type="ECO:0000256" key="3">
    <source>
        <dbReference type="RuleBase" id="RU000363"/>
    </source>
</evidence>
<dbReference type="PROSITE" id="PS00061">
    <property type="entry name" value="ADH_SHORT"/>
    <property type="match status" value="1"/>
</dbReference>
<dbReference type="PANTHER" id="PTHR43976:SF16">
    <property type="entry name" value="SHORT-CHAIN DEHYDROGENASE_REDUCTASE FAMILY PROTEIN"/>
    <property type="match status" value="1"/>
</dbReference>
<dbReference type="InterPro" id="IPR036291">
    <property type="entry name" value="NAD(P)-bd_dom_sf"/>
</dbReference>
<dbReference type="SUPFAM" id="SSF51735">
    <property type="entry name" value="NAD(P)-binding Rossmann-fold domains"/>
    <property type="match status" value="1"/>
</dbReference>
<dbReference type="OrthoDB" id="9786056at2"/>
<proteinExistence type="inferred from homology"/>
<keyword evidence="5" id="KW-1185">Reference proteome</keyword>
<name>A0A315Z8N7_SEDFL</name>